<dbReference type="EMBL" id="MGKS01000024">
    <property type="protein sequence ID" value="OGN31944.1"/>
    <property type="molecule type" value="Genomic_DNA"/>
</dbReference>
<dbReference type="Proteomes" id="UP000177676">
    <property type="component" value="Unassembled WGS sequence"/>
</dbReference>
<reference evidence="1 2" key="1">
    <citation type="journal article" date="2016" name="Nat. Commun.">
        <title>Thousands of microbial genomes shed light on interconnected biogeochemical processes in an aquifer system.</title>
        <authorList>
            <person name="Anantharaman K."/>
            <person name="Brown C.T."/>
            <person name="Hug L.A."/>
            <person name="Sharon I."/>
            <person name="Castelle C.J."/>
            <person name="Probst A.J."/>
            <person name="Thomas B.C."/>
            <person name="Singh A."/>
            <person name="Wilkins M.J."/>
            <person name="Karaoz U."/>
            <person name="Brodie E.L."/>
            <person name="Williams K.H."/>
            <person name="Hubbard S.S."/>
            <person name="Banfield J.F."/>
        </authorList>
    </citation>
    <scope>NUCLEOTIDE SEQUENCE [LARGE SCALE GENOMIC DNA]</scope>
</reference>
<gene>
    <name evidence="1" type="ORF">A3I92_02615</name>
</gene>
<evidence type="ECO:0000313" key="1">
    <source>
        <dbReference type="EMBL" id="OGN31944.1"/>
    </source>
</evidence>
<evidence type="ECO:0000313" key="2">
    <source>
        <dbReference type="Proteomes" id="UP000177676"/>
    </source>
</evidence>
<comment type="caution">
    <text evidence="1">The sequence shown here is derived from an EMBL/GenBank/DDBJ whole genome shotgun (WGS) entry which is preliminary data.</text>
</comment>
<accession>A0A1F8H2T2</accession>
<protein>
    <submittedName>
        <fullName evidence="1">Uncharacterized protein</fullName>
    </submittedName>
</protein>
<organism evidence="1 2">
    <name type="scientific">Candidatus Yanofskybacteria bacterium RIFCSPLOWO2_02_FULL_43_10b</name>
    <dbReference type="NCBI Taxonomy" id="1802704"/>
    <lineage>
        <taxon>Bacteria</taxon>
        <taxon>Candidatus Yanofskyibacteriota</taxon>
    </lineage>
</organism>
<name>A0A1F8H2T2_9BACT</name>
<dbReference type="AlphaFoldDB" id="A0A1F8H2T2"/>
<proteinExistence type="predicted"/>
<sequence length="74" mass="7756">MASLVPLKFLVVDAEDLFKKVGVVLNGLRAGSVDPAKLAVVLIVRFKTVNLGVVLFTVTEEAGGRKGISNFGGN</sequence>